<organism evidence="1 2">
    <name type="scientific">Paracoccus versutus</name>
    <name type="common">Thiobacillus versutus</name>
    <dbReference type="NCBI Taxonomy" id="34007"/>
    <lineage>
        <taxon>Bacteria</taxon>
        <taxon>Pseudomonadati</taxon>
        <taxon>Pseudomonadota</taxon>
        <taxon>Alphaproteobacteria</taxon>
        <taxon>Rhodobacterales</taxon>
        <taxon>Paracoccaceae</taxon>
        <taxon>Paracoccus</taxon>
    </lineage>
</organism>
<name>A0AAQ0HFB2_PARVE</name>
<reference evidence="1 2" key="1">
    <citation type="submission" date="2018-08" db="EMBL/GenBank/DDBJ databases">
        <title>Genomic Encyclopedia of Archaeal and Bacterial Type Strains, Phase II (KMG-II): from individual species to whole genera.</title>
        <authorList>
            <person name="Goeker M."/>
        </authorList>
    </citation>
    <scope>NUCLEOTIDE SEQUENCE [LARGE SCALE GENOMIC DNA]</scope>
    <source>
        <strain evidence="1 2">DSM 582</strain>
    </source>
</reference>
<proteinExistence type="predicted"/>
<gene>
    <name evidence="1" type="ORF">ATH84_103739</name>
</gene>
<evidence type="ECO:0000313" key="2">
    <source>
        <dbReference type="Proteomes" id="UP000256794"/>
    </source>
</evidence>
<dbReference type="RefSeq" id="WP_116171245.1">
    <property type="nucleotide sequence ID" value="NZ_CP035285.1"/>
</dbReference>
<keyword evidence="2" id="KW-1185">Reference proteome</keyword>
<comment type="caution">
    <text evidence="1">The sequence shown here is derived from an EMBL/GenBank/DDBJ whole genome shotgun (WGS) entry which is preliminary data.</text>
</comment>
<protein>
    <submittedName>
        <fullName evidence="1">Uncharacterized protein</fullName>
    </submittedName>
</protein>
<dbReference type="Proteomes" id="UP000256794">
    <property type="component" value="Unassembled WGS sequence"/>
</dbReference>
<evidence type="ECO:0000313" key="1">
    <source>
        <dbReference type="EMBL" id="REG35227.1"/>
    </source>
</evidence>
<dbReference type="EMBL" id="QUMX01000037">
    <property type="protein sequence ID" value="REG35227.1"/>
    <property type="molecule type" value="Genomic_DNA"/>
</dbReference>
<sequence>MIVLTDAQVQALRAFLETFDLHASGVWPEIEEGMHEDFGIEDPASALEDVLRALRSHHS</sequence>
<dbReference type="AlphaFoldDB" id="A0AAQ0HFB2"/>
<accession>A0AAQ0HFB2</accession>